<evidence type="ECO:0000259" key="2">
    <source>
        <dbReference type="Pfam" id="PF03749"/>
    </source>
</evidence>
<accession>A0A2T0LG07</accession>
<dbReference type="NCBIfam" id="TIGR00230">
    <property type="entry name" value="sfsA"/>
    <property type="match status" value="1"/>
</dbReference>
<dbReference type="InterPro" id="IPR040452">
    <property type="entry name" value="SfsA_C"/>
</dbReference>
<dbReference type="RefSeq" id="WP_106344805.1">
    <property type="nucleotide sequence ID" value="NZ_PVNE01000008.1"/>
</dbReference>
<dbReference type="Gene3D" id="2.40.50.580">
    <property type="match status" value="1"/>
</dbReference>
<proteinExistence type="inferred from homology"/>
<keyword evidence="5" id="KW-1185">Reference proteome</keyword>
<dbReference type="Proteomes" id="UP000237797">
    <property type="component" value="Unassembled WGS sequence"/>
</dbReference>
<dbReference type="OrthoDB" id="9802365at2"/>
<dbReference type="PANTHER" id="PTHR30545:SF2">
    <property type="entry name" value="SUGAR FERMENTATION STIMULATION PROTEIN A"/>
    <property type="match status" value="1"/>
</dbReference>
<name>A0A2T0LG07_9BACL</name>
<dbReference type="InterPro" id="IPR005224">
    <property type="entry name" value="SfsA"/>
</dbReference>
<feature type="domain" description="SfsA N-terminal OB" evidence="3">
    <location>
        <begin position="13"/>
        <end position="78"/>
    </location>
</feature>
<feature type="domain" description="Sugar fermentation stimulation protein C-terminal" evidence="2">
    <location>
        <begin position="83"/>
        <end position="212"/>
    </location>
</feature>
<organism evidence="4 5">
    <name type="scientific">Planifilum fimeticola</name>
    <dbReference type="NCBI Taxonomy" id="201975"/>
    <lineage>
        <taxon>Bacteria</taxon>
        <taxon>Bacillati</taxon>
        <taxon>Bacillota</taxon>
        <taxon>Bacilli</taxon>
        <taxon>Bacillales</taxon>
        <taxon>Thermoactinomycetaceae</taxon>
        <taxon>Planifilum</taxon>
    </lineage>
</organism>
<dbReference type="HAMAP" id="MF_00095">
    <property type="entry name" value="SfsA"/>
    <property type="match status" value="1"/>
</dbReference>
<dbReference type="PANTHER" id="PTHR30545">
    <property type="entry name" value="SUGAR FERMENTATION STIMULATION PROTEIN A"/>
    <property type="match status" value="1"/>
</dbReference>
<evidence type="ECO:0000256" key="1">
    <source>
        <dbReference type="HAMAP-Rule" id="MF_00095"/>
    </source>
</evidence>
<dbReference type="Pfam" id="PF17746">
    <property type="entry name" value="SfsA_N"/>
    <property type="match status" value="1"/>
</dbReference>
<dbReference type="EMBL" id="PVNE01000008">
    <property type="protein sequence ID" value="PRX41176.1"/>
    <property type="molecule type" value="Genomic_DNA"/>
</dbReference>
<comment type="caution">
    <text evidence="4">The sequence shown here is derived from an EMBL/GenBank/DDBJ whole genome shotgun (WGS) entry which is preliminary data.</text>
</comment>
<dbReference type="Pfam" id="PF03749">
    <property type="entry name" value="SfsA"/>
    <property type="match status" value="1"/>
</dbReference>
<comment type="similarity">
    <text evidence="1">Belongs to the SfsA family.</text>
</comment>
<evidence type="ECO:0000313" key="4">
    <source>
        <dbReference type="EMBL" id="PRX41176.1"/>
    </source>
</evidence>
<dbReference type="GO" id="GO:0003677">
    <property type="term" value="F:DNA binding"/>
    <property type="evidence" value="ECO:0007669"/>
    <property type="project" value="InterPro"/>
</dbReference>
<dbReference type="InterPro" id="IPR041465">
    <property type="entry name" value="SfsA_N"/>
</dbReference>
<sequence length="230" mass="26204">MVIEGRLVPAVFLERLNRFEALVRLGKRVERVHVPNTGRLKELLLPGVEVRLLESDNPRRKTRYSLVFARKKEHWFCIASAWANRVFAEAVKRGDVGWLSGEVRGEVRRQGSRMDFLIGGNTWVEVKGVTYEEEGIARFPDAPTERGRRHLEELIRLRRSGACSAVVFVAMMEQVTRFEPFARIDPAFAGKLREAAASGVWVRAYKCRVRPEEVVLAEELPVDLFVGDSS</sequence>
<dbReference type="AlphaFoldDB" id="A0A2T0LG07"/>
<evidence type="ECO:0000259" key="3">
    <source>
        <dbReference type="Pfam" id="PF17746"/>
    </source>
</evidence>
<evidence type="ECO:0000313" key="5">
    <source>
        <dbReference type="Proteomes" id="UP000237797"/>
    </source>
</evidence>
<reference evidence="4 5" key="1">
    <citation type="submission" date="2018-03" db="EMBL/GenBank/DDBJ databases">
        <title>Genomic Encyclopedia of Archaeal and Bacterial Type Strains, Phase II (KMG-II): from individual species to whole genera.</title>
        <authorList>
            <person name="Goeker M."/>
        </authorList>
    </citation>
    <scope>NUCLEOTIDE SEQUENCE [LARGE SCALE GENOMIC DNA]</scope>
    <source>
        <strain evidence="4 5">DSM 44946</strain>
    </source>
</reference>
<protein>
    <recommendedName>
        <fullName evidence="1">Sugar fermentation stimulation protein homolog</fullName>
    </recommendedName>
</protein>
<gene>
    <name evidence="1" type="primary">sfsA</name>
    <name evidence="4" type="ORF">CLV97_108107</name>
</gene>
<dbReference type="CDD" id="cd22359">
    <property type="entry name" value="SfsA-like_bacterial"/>
    <property type="match status" value="1"/>
</dbReference>
<dbReference type="Gene3D" id="3.40.1350.60">
    <property type="match status" value="1"/>
</dbReference>